<dbReference type="SUPFAM" id="SSF52540">
    <property type="entry name" value="P-loop containing nucleoside triphosphate hydrolases"/>
    <property type="match status" value="1"/>
</dbReference>
<feature type="compositionally biased region" description="Low complexity" evidence="1">
    <location>
        <begin position="406"/>
        <end position="420"/>
    </location>
</feature>
<dbReference type="Gene3D" id="3.40.50.300">
    <property type="entry name" value="P-loop containing nucleotide triphosphate hydrolases"/>
    <property type="match status" value="1"/>
</dbReference>
<dbReference type="RefSeq" id="WP_230225196.1">
    <property type="nucleotide sequence ID" value="NZ_JAJKFU010000002.1"/>
</dbReference>
<evidence type="ECO:0000313" key="3">
    <source>
        <dbReference type="Proteomes" id="UP001139103"/>
    </source>
</evidence>
<dbReference type="AlphaFoldDB" id="A0A9X1MSR0"/>
<keyword evidence="3" id="KW-1185">Reference proteome</keyword>
<feature type="region of interest" description="Disordered" evidence="1">
    <location>
        <begin position="354"/>
        <end position="463"/>
    </location>
</feature>
<name>A0A9X1MSR0_9BACT</name>
<accession>A0A9X1MSR0</accession>
<evidence type="ECO:0000313" key="2">
    <source>
        <dbReference type="EMBL" id="MCC9631800.1"/>
    </source>
</evidence>
<reference evidence="2" key="1">
    <citation type="submission" date="2021-11" db="EMBL/GenBank/DDBJ databases">
        <title>Genome sequence.</title>
        <authorList>
            <person name="Sun Q."/>
        </authorList>
    </citation>
    <scope>NUCLEOTIDE SEQUENCE</scope>
    <source>
        <strain evidence="2">JC732</strain>
    </source>
</reference>
<sequence length="463" mass="50345">MLARQTPPQWLLSGLLRQRQAAVILGPSRCLKTSLAVDLCAALASGGQFLGQFSAERAFQVGFVGGEETQDVVANSARRSSAAADVDPPSLDRIVWAFNLISPGEPVNLRRLSDWIERHQLEVVLIDAADLTSASTPKAETAQLRSLVRCCLAAGATPIVCARTRKELRPRTMDTSDLASAPCGAVARQWLLVNRREAFTPGTDRQRLWLTHGNDAGQSGLWGVDIEEGADQVTLRDRASVEQESAELAAASLEEHLKRKVRAVLKRIKPADATKLRIREWSGMSGAKFRIAWDGLIDGGEITFITPADPNRQSSESRYRLIDPSEPKNFGRVHNSPIDQYFQTMTTAELLAANEKKSPPSPVDPPATKAVSGNRVEPSPSDDEKTSPQSPLDDSPRRRAAILAQLEKISLESSPLESPPAVEKKKAAGESSPLHAERAQTSAEAAEKALVRKRGKKLTAEVR</sequence>
<gene>
    <name evidence="2" type="ORF">LOC68_25675</name>
</gene>
<dbReference type="EMBL" id="JAJKFT010000010">
    <property type="protein sequence ID" value="MCC9631800.1"/>
    <property type="molecule type" value="Genomic_DNA"/>
</dbReference>
<protein>
    <submittedName>
        <fullName evidence="2">AAA family ATPase</fullName>
    </submittedName>
</protein>
<comment type="caution">
    <text evidence="2">The sequence shown here is derived from an EMBL/GenBank/DDBJ whole genome shotgun (WGS) entry which is preliminary data.</text>
</comment>
<dbReference type="Proteomes" id="UP001139103">
    <property type="component" value="Unassembled WGS sequence"/>
</dbReference>
<proteinExistence type="predicted"/>
<evidence type="ECO:0000256" key="1">
    <source>
        <dbReference type="SAM" id="MobiDB-lite"/>
    </source>
</evidence>
<dbReference type="InterPro" id="IPR027417">
    <property type="entry name" value="P-loop_NTPase"/>
</dbReference>
<organism evidence="2 3">
    <name type="scientific">Blastopirellula sediminis</name>
    <dbReference type="NCBI Taxonomy" id="2894196"/>
    <lineage>
        <taxon>Bacteria</taxon>
        <taxon>Pseudomonadati</taxon>
        <taxon>Planctomycetota</taxon>
        <taxon>Planctomycetia</taxon>
        <taxon>Pirellulales</taxon>
        <taxon>Pirellulaceae</taxon>
        <taxon>Blastopirellula</taxon>
    </lineage>
</organism>
<dbReference type="Pfam" id="PF13481">
    <property type="entry name" value="AAA_25"/>
    <property type="match status" value="1"/>
</dbReference>